<dbReference type="Proteomes" id="UP001432322">
    <property type="component" value="Unassembled WGS sequence"/>
</dbReference>
<evidence type="ECO:0000313" key="2">
    <source>
        <dbReference type="Proteomes" id="UP001432322"/>
    </source>
</evidence>
<feature type="non-terminal residue" evidence="1">
    <location>
        <position position="1"/>
    </location>
</feature>
<dbReference type="AlphaFoldDB" id="A0AAV5W537"/>
<name>A0AAV5W537_9BILA</name>
<feature type="non-terminal residue" evidence="1">
    <location>
        <position position="326"/>
    </location>
</feature>
<organism evidence="1 2">
    <name type="scientific">Pristionchus fissidentatus</name>
    <dbReference type="NCBI Taxonomy" id="1538716"/>
    <lineage>
        <taxon>Eukaryota</taxon>
        <taxon>Metazoa</taxon>
        <taxon>Ecdysozoa</taxon>
        <taxon>Nematoda</taxon>
        <taxon>Chromadorea</taxon>
        <taxon>Rhabditida</taxon>
        <taxon>Rhabditina</taxon>
        <taxon>Diplogasteromorpha</taxon>
        <taxon>Diplogasteroidea</taxon>
        <taxon>Neodiplogasteridae</taxon>
        <taxon>Pristionchus</taxon>
    </lineage>
</organism>
<evidence type="ECO:0008006" key="3">
    <source>
        <dbReference type="Google" id="ProtNLM"/>
    </source>
</evidence>
<keyword evidence="2" id="KW-1185">Reference proteome</keyword>
<dbReference type="EMBL" id="BTSY01000005">
    <property type="protein sequence ID" value="GMT26658.1"/>
    <property type="molecule type" value="Genomic_DNA"/>
</dbReference>
<evidence type="ECO:0000313" key="1">
    <source>
        <dbReference type="EMBL" id="GMT26658.1"/>
    </source>
</evidence>
<protein>
    <recommendedName>
        <fullName evidence="3">F-box domain-containing protein</fullName>
    </recommendedName>
</protein>
<proteinExistence type="predicted"/>
<accession>A0AAV5W537</accession>
<sequence>DNVQELSIFEHLPEELFWKIIDYVPESVRILSQTSRNLRYHVLHYVSMPARIEIIENLFCEFETHYDDMKITMSVSYHKTDLFEMRLEAILFSNGFSPERIQRRKHKMKEYTFECIPGDLETNLRNVSICIGARPQTSSIRGRIDVVELYHHHEEHKREYYKTLLEGINFDCLSLDFGRLKDDDAEFTRKLIVEHNVDYLDISFQQAAYDPQAFLLEVSSLVRSIFFTLPQLDDEDTEYYEYNIYSYGMQDTEWVPLVNEMFGEGKKLDKFCIENSDQPSYFSSDCIRQFTENLPFLGKRICFMIECNPTEEELSATVINDHVIRG</sequence>
<comment type="caution">
    <text evidence="1">The sequence shown here is derived from an EMBL/GenBank/DDBJ whole genome shotgun (WGS) entry which is preliminary data.</text>
</comment>
<reference evidence="1" key="1">
    <citation type="submission" date="2023-10" db="EMBL/GenBank/DDBJ databases">
        <title>Genome assembly of Pristionchus species.</title>
        <authorList>
            <person name="Yoshida K."/>
            <person name="Sommer R.J."/>
        </authorList>
    </citation>
    <scope>NUCLEOTIDE SEQUENCE</scope>
    <source>
        <strain evidence="1">RS5133</strain>
    </source>
</reference>
<gene>
    <name evidence="1" type="ORF">PFISCL1PPCAC_17955</name>
</gene>